<evidence type="ECO:0000313" key="2">
    <source>
        <dbReference type="Proteomes" id="UP000075714"/>
    </source>
</evidence>
<dbReference type="Proteomes" id="UP000075714">
    <property type="component" value="Unassembled WGS sequence"/>
</dbReference>
<dbReference type="EMBL" id="LSYV01000182">
    <property type="protein sequence ID" value="KXZ42206.1"/>
    <property type="molecule type" value="Genomic_DNA"/>
</dbReference>
<comment type="caution">
    <text evidence="1">The sequence shown here is derived from an EMBL/GenBank/DDBJ whole genome shotgun (WGS) entry which is preliminary data.</text>
</comment>
<proteinExistence type="predicted"/>
<accession>A0A150FX77</accession>
<evidence type="ECO:0000313" key="1">
    <source>
        <dbReference type="EMBL" id="KXZ42206.1"/>
    </source>
</evidence>
<reference evidence="2" key="1">
    <citation type="journal article" date="2016" name="Nat. Commun.">
        <title>The Gonium pectorale genome demonstrates co-option of cell cycle regulation during the evolution of multicellularity.</title>
        <authorList>
            <person name="Hanschen E.R."/>
            <person name="Marriage T.N."/>
            <person name="Ferris P.J."/>
            <person name="Hamaji T."/>
            <person name="Toyoda A."/>
            <person name="Fujiyama A."/>
            <person name="Neme R."/>
            <person name="Noguchi H."/>
            <person name="Minakuchi Y."/>
            <person name="Suzuki M."/>
            <person name="Kawai-Toyooka H."/>
            <person name="Smith D.R."/>
            <person name="Sparks H."/>
            <person name="Anderson J."/>
            <person name="Bakaric R."/>
            <person name="Luria V."/>
            <person name="Karger A."/>
            <person name="Kirschner M.W."/>
            <person name="Durand P.M."/>
            <person name="Michod R.E."/>
            <person name="Nozaki H."/>
            <person name="Olson B.J."/>
        </authorList>
    </citation>
    <scope>NUCLEOTIDE SEQUENCE [LARGE SCALE GENOMIC DNA]</scope>
    <source>
        <strain evidence="2">NIES-2863</strain>
    </source>
</reference>
<protein>
    <submittedName>
        <fullName evidence="1">Uncharacterized protein</fullName>
    </submittedName>
</protein>
<keyword evidence="2" id="KW-1185">Reference proteome</keyword>
<gene>
    <name evidence="1" type="ORF">GPECTOR_182g261</name>
</gene>
<name>A0A150FX77_GONPE</name>
<dbReference type="AlphaFoldDB" id="A0A150FX77"/>
<sequence>MSCRARSAGGALTEAAAAAAAVDGADGVWHPDFIEFRDITKISGFLAKLNQLFAKTYAGAGLKWAHFSIVWASQNSLTVTQTMSDQDKATAQKYNTYKLFTSWLDTFIRRVTGNKWSVKDVMECTIPGLTPTQKQLILNKSMAHLQNAMTNT</sequence>
<organism evidence="1 2">
    <name type="scientific">Gonium pectorale</name>
    <name type="common">Green alga</name>
    <dbReference type="NCBI Taxonomy" id="33097"/>
    <lineage>
        <taxon>Eukaryota</taxon>
        <taxon>Viridiplantae</taxon>
        <taxon>Chlorophyta</taxon>
        <taxon>core chlorophytes</taxon>
        <taxon>Chlorophyceae</taxon>
        <taxon>CS clade</taxon>
        <taxon>Chlamydomonadales</taxon>
        <taxon>Volvocaceae</taxon>
        <taxon>Gonium</taxon>
    </lineage>
</organism>